<dbReference type="Pfam" id="PF09789">
    <property type="entry name" value="CC149"/>
    <property type="match status" value="1"/>
</dbReference>
<feature type="coiled-coil region" evidence="3">
    <location>
        <begin position="187"/>
        <end position="221"/>
    </location>
</feature>
<organism evidence="5 6">
    <name type="scientific">Glossina palpalis gambiensis</name>
    <dbReference type="NCBI Taxonomy" id="67801"/>
    <lineage>
        <taxon>Eukaryota</taxon>
        <taxon>Metazoa</taxon>
        <taxon>Ecdysozoa</taxon>
        <taxon>Arthropoda</taxon>
        <taxon>Hexapoda</taxon>
        <taxon>Insecta</taxon>
        <taxon>Pterygota</taxon>
        <taxon>Neoptera</taxon>
        <taxon>Endopterygota</taxon>
        <taxon>Diptera</taxon>
        <taxon>Brachycera</taxon>
        <taxon>Muscomorpha</taxon>
        <taxon>Hippoboscoidea</taxon>
        <taxon>Glossinidae</taxon>
        <taxon>Glossina</taxon>
    </lineage>
</organism>
<dbReference type="VEuPathDB" id="VectorBase:GPPI048088"/>
<feature type="coiled-coil region" evidence="3">
    <location>
        <begin position="258"/>
        <end position="299"/>
    </location>
</feature>
<reference evidence="6" key="1">
    <citation type="submission" date="2015-01" db="EMBL/GenBank/DDBJ databases">
        <authorList>
            <person name="Aksoy S."/>
            <person name="Warren W."/>
            <person name="Wilson R.K."/>
        </authorList>
    </citation>
    <scope>NUCLEOTIDE SEQUENCE [LARGE SCALE GENOMIC DNA]</scope>
    <source>
        <strain evidence="6">IAEA</strain>
    </source>
</reference>
<feature type="coiled-coil region" evidence="3">
    <location>
        <begin position="416"/>
        <end position="443"/>
    </location>
</feature>
<dbReference type="PANTHER" id="PTHR21682:SF2">
    <property type="entry name" value="COILED-COIL DOMAIN-CONTAINING PROTEIN 149"/>
    <property type="match status" value="1"/>
</dbReference>
<dbReference type="Proteomes" id="UP000092460">
    <property type="component" value="Unassembled WGS sequence"/>
</dbReference>
<name>A0A1B0C3H2_9MUSC</name>
<dbReference type="EMBL" id="JXJN01024951">
    <property type="status" value="NOT_ANNOTATED_CDS"/>
    <property type="molecule type" value="Genomic_DNA"/>
</dbReference>
<dbReference type="InterPro" id="IPR019179">
    <property type="entry name" value="CC149"/>
</dbReference>
<dbReference type="PROSITE" id="PS51257">
    <property type="entry name" value="PROKAR_LIPOPROTEIN"/>
    <property type="match status" value="1"/>
</dbReference>
<feature type="chain" id="PRO_5008405337" evidence="4">
    <location>
        <begin position="28"/>
        <end position="675"/>
    </location>
</feature>
<evidence type="ECO:0000256" key="1">
    <source>
        <dbReference type="ARBA" id="ARBA00005872"/>
    </source>
</evidence>
<dbReference type="AlphaFoldDB" id="A0A1B0C3H2"/>
<comment type="similarity">
    <text evidence="1">Belongs to the CCDC149 family.</text>
</comment>
<keyword evidence="4" id="KW-0732">Signal</keyword>
<evidence type="ECO:0000256" key="2">
    <source>
        <dbReference type="ARBA" id="ARBA00023054"/>
    </source>
</evidence>
<keyword evidence="2 3" id="KW-0175">Coiled coil</keyword>
<proteinExistence type="inferred from homology"/>
<reference evidence="5" key="2">
    <citation type="submission" date="2020-05" db="UniProtKB">
        <authorList>
            <consortium name="EnsemblMetazoa"/>
        </authorList>
    </citation>
    <scope>IDENTIFICATION</scope>
    <source>
        <strain evidence="5">IAEA</strain>
    </source>
</reference>
<evidence type="ECO:0000313" key="6">
    <source>
        <dbReference type="Proteomes" id="UP000092460"/>
    </source>
</evidence>
<sequence length="675" mass="76178">MEVVLKSLSAVCKEVLLLSMLIMGCSSNETNFIGFDPEKCAEAEKTHANVNEMSEDEEMPQAHHFTVKGTASLWRHRKKEQPQQAEESLKNEYDGVFGEHMENYSVEATALHRKLQSKMEALRILRKELEKFRTERDQFKLMAETLQLRYTALRRSSLSDFSGSLASEDGSGMTTSVNSKSSVAKILHETRERNIKLTTEVESLKQKLTEVQGDIEVLRANKNCKDSEIKETLPESEKFNKELQCKWKEERSNFINHLEQLKKKNAQLAFDFKALIDEKEELTNERDAYKCKAHRLNHELLIALEAKDIHPKFLDIDSIILENKYLHERLKNTENEIELTKQSVNKYKSLLESKRKKGIMKMGNVSNNDEKFLSHKQVKNLLENGIDLPTKTETIQDLKVLCMTLLDNLNDKNLALSHQKKTNRILATKIAELEQRFENLTGLGGSSTEGGFSAAMYLLHGYCPSMVDSSTSNEDDFKALTHQKDNKCSPKLNGALKNHCKNQINGESAAVFSGPDESLKTVHAYQSDDGMSFLSTESGRSILSSEYDIVNDQANESELSKLTNATHFTYKTPSSASDSGGKLTATTMVSNSIVKQRNDDLKDLPPELAALVQKALYELDLRDFDEVVDLCEDIDPEACEEIKTDDNFVVNNAEKTFSETTAETPGATFNLIPAN</sequence>
<dbReference type="STRING" id="67801.A0A1B0C3H2"/>
<dbReference type="EnsemblMetazoa" id="GPPI048088-RA">
    <property type="protein sequence ID" value="GPPI048088-PA"/>
    <property type="gene ID" value="GPPI048088"/>
</dbReference>
<feature type="signal peptide" evidence="4">
    <location>
        <begin position="1"/>
        <end position="27"/>
    </location>
</feature>
<accession>A0A1B0C3H2</accession>
<evidence type="ECO:0000313" key="5">
    <source>
        <dbReference type="EnsemblMetazoa" id="GPPI048088-PA"/>
    </source>
</evidence>
<evidence type="ECO:0000256" key="4">
    <source>
        <dbReference type="SAM" id="SignalP"/>
    </source>
</evidence>
<protein>
    <submittedName>
        <fullName evidence="5">Uncharacterized protein</fullName>
    </submittedName>
</protein>
<evidence type="ECO:0000256" key="3">
    <source>
        <dbReference type="SAM" id="Coils"/>
    </source>
</evidence>
<feature type="coiled-coil region" evidence="3">
    <location>
        <begin position="115"/>
        <end position="142"/>
    </location>
</feature>
<keyword evidence="6" id="KW-1185">Reference proteome</keyword>
<dbReference type="PANTHER" id="PTHR21682">
    <property type="entry name" value="COILED-COIL DOMAIN-CONTAINING PROTEIN 149"/>
    <property type="match status" value="1"/>
</dbReference>